<dbReference type="PRINTS" id="PR00081">
    <property type="entry name" value="GDHRDH"/>
</dbReference>
<organism evidence="3 4">
    <name type="scientific">Mesorhizobium zhangyense</name>
    <dbReference type="NCBI Taxonomy" id="1776730"/>
    <lineage>
        <taxon>Bacteria</taxon>
        <taxon>Pseudomonadati</taxon>
        <taxon>Pseudomonadota</taxon>
        <taxon>Alphaproteobacteria</taxon>
        <taxon>Hyphomicrobiales</taxon>
        <taxon>Phyllobacteriaceae</taxon>
        <taxon>Mesorhizobium</taxon>
    </lineage>
</organism>
<reference evidence="3 4" key="1">
    <citation type="submission" date="2020-02" db="EMBL/GenBank/DDBJ databases">
        <title>Genome sequence of the type strain CGMCC 1.15528 of Mesorhizobium zhangyense.</title>
        <authorList>
            <person name="Gao J."/>
            <person name="Sun J."/>
        </authorList>
    </citation>
    <scope>NUCLEOTIDE SEQUENCE [LARGE SCALE GENOMIC DNA]</scope>
    <source>
        <strain evidence="3 4">CGMCC 1.15528</strain>
    </source>
</reference>
<comment type="caution">
    <text evidence="3">The sequence shown here is derived from an EMBL/GenBank/DDBJ whole genome shotgun (WGS) entry which is preliminary data.</text>
</comment>
<dbReference type="Proteomes" id="UP000481252">
    <property type="component" value="Unassembled WGS sequence"/>
</dbReference>
<protein>
    <submittedName>
        <fullName evidence="3">SDR family NAD(P)-dependent oxidoreductase</fullName>
    </submittedName>
</protein>
<dbReference type="EMBL" id="JAAKZG010000001">
    <property type="protein sequence ID" value="NGN39723.1"/>
    <property type="molecule type" value="Genomic_DNA"/>
</dbReference>
<evidence type="ECO:0000313" key="4">
    <source>
        <dbReference type="Proteomes" id="UP000481252"/>
    </source>
</evidence>
<dbReference type="GO" id="GO:0016491">
    <property type="term" value="F:oxidoreductase activity"/>
    <property type="evidence" value="ECO:0007669"/>
    <property type="project" value="UniProtKB-KW"/>
</dbReference>
<evidence type="ECO:0000256" key="2">
    <source>
        <dbReference type="ARBA" id="ARBA00023002"/>
    </source>
</evidence>
<dbReference type="Pfam" id="PF00106">
    <property type="entry name" value="adh_short"/>
    <property type="match status" value="1"/>
</dbReference>
<dbReference type="InterPro" id="IPR036291">
    <property type="entry name" value="NAD(P)-bd_dom_sf"/>
</dbReference>
<dbReference type="PANTHER" id="PTHR44196:SF1">
    <property type="entry name" value="DEHYDROGENASE_REDUCTASE SDR FAMILY MEMBER 7B"/>
    <property type="match status" value="1"/>
</dbReference>
<comment type="similarity">
    <text evidence="1">Belongs to the short-chain dehydrogenases/reductases (SDR) family.</text>
</comment>
<dbReference type="Gene3D" id="3.40.50.720">
    <property type="entry name" value="NAD(P)-binding Rossmann-like Domain"/>
    <property type="match status" value="1"/>
</dbReference>
<evidence type="ECO:0000313" key="3">
    <source>
        <dbReference type="EMBL" id="NGN39723.1"/>
    </source>
</evidence>
<accession>A0A7C9V4M7</accession>
<dbReference type="AlphaFoldDB" id="A0A7C9V4M7"/>
<dbReference type="RefSeq" id="WP_165113500.1">
    <property type="nucleotide sequence ID" value="NZ_JAAKZG010000001.1"/>
</dbReference>
<evidence type="ECO:0000256" key="1">
    <source>
        <dbReference type="ARBA" id="ARBA00006484"/>
    </source>
</evidence>
<proteinExistence type="inferred from homology"/>
<dbReference type="GO" id="GO:0016020">
    <property type="term" value="C:membrane"/>
    <property type="evidence" value="ECO:0007669"/>
    <property type="project" value="TreeGrafter"/>
</dbReference>
<gene>
    <name evidence="3" type="ORF">G6N74_01460</name>
</gene>
<dbReference type="SUPFAM" id="SSF51735">
    <property type="entry name" value="NAD(P)-binding Rossmann-fold domains"/>
    <property type="match status" value="1"/>
</dbReference>
<keyword evidence="2" id="KW-0560">Oxidoreductase</keyword>
<dbReference type="InterPro" id="IPR002347">
    <property type="entry name" value="SDR_fam"/>
</dbReference>
<dbReference type="PANTHER" id="PTHR44196">
    <property type="entry name" value="DEHYDROGENASE/REDUCTASE SDR FAMILY MEMBER 7B"/>
    <property type="match status" value="1"/>
</dbReference>
<name>A0A7C9V4M7_9HYPH</name>
<keyword evidence="4" id="KW-1185">Reference proteome</keyword>
<sequence length="273" mass="30113">MAALYRAAPRDGVAWITGASTGIGRSLALELVAEGYTVAATSRDEERLATLVQETAGMPGRVLSFPCDVTDDDAMVKTVAAIENEAGPIALSVFNAGTYFPTRGERLDVLNITKTFEINLYGVMYGLVPVVERMRERGRGHVVFVGSASCYFGWPSAGAYSASKAALNNLAEALKHDFDKMNIRVQVVNPGFVDTPLTERNNFAMPALMPVGDASRRLAKAIRFGGFETSFPLRFTLVLKLLKILPFSLRYWFVHWVTGWERRPLANGRRRRC</sequence>